<dbReference type="PANTHER" id="PTHR36849:SF1">
    <property type="entry name" value="CYTOPLASMIC PROTEIN"/>
    <property type="match status" value="1"/>
</dbReference>
<proteinExistence type="predicted"/>
<sequence length="121" mass="14191">MQPQIKIKRVYEPPLKKDGYRVLIDRLWPRGLEKEAAALDEWAKDLAPTAALRKWFGHDPELWAPFQRKYKAELAKNAAVADFLEQHRNRKLLTLVYGAKDEAHNHAIVLQQYLEHWYASS</sequence>
<dbReference type="EMBL" id="PYGD01000006">
    <property type="protein sequence ID" value="PSK91213.1"/>
    <property type="molecule type" value="Genomic_DNA"/>
</dbReference>
<dbReference type="RefSeq" id="WP_106523811.1">
    <property type="nucleotide sequence ID" value="NZ_PYGD01000006.1"/>
</dbReference>
<gene>
    <name evidence="1" type="ORF">B0I18_106225</name>
</gene>
<name>A0A2P8D1W1_9BACT</name>
<dbReference type="Proteomes" id="UP000240572">
    <property type="component" value="Unassembled WGS sequence"/>
</dbReference>
<dbReference type="OrthoDB" id="9790745at2"/>
<dbReference type="InterPro" id="IPR052552">
    <property type="entry name" value="YeaO-like"/>
</dbReference>
<comment type="caution">
    <text evidence="1">The sequence shown here is derived from an EMBL/GenBank/DDBJ whole genome shotgun (WGS) entry which is preliminary data.</text>
</comment>
<keyword evidence="2" id="KW-1185">Reference proteome</keyword>
<evidence type="ECO:0000313" key="2">
    <source>
        <dbReference type="Proteomes" id="UP000240572"/>
    </source>
</evidence>
<organism evidence="1 2">
    <name type="scientific">Taibaiella chishuiensis</name>
    <dbReference type="NCBI Taxonomy" id="1434707"/>
    <lineage>
        <taxon>Bacteria</taxon>
        <taxon>Pseudomonadati</taxon>
        <taxon>Bacteroidota</taxon>
        <taxon>Chitinophagia</taxon>
        <taxon>Chitinophagales</taxon>
        <taxon>Chitinophagaceae</taxon>
        <taxon>Taibaiella</taxon>
    </lineage>
</organism>
<accession>A0A2P8D1W1</accession>
<protein>
    <submittedName>
        <fullName evidence="1">Uncharacterized protein YeaO (DUF488 family)</fullName>
    </submittedName>
</protein>
<dbReference type="PANTHER" id="PTHR36849">
    <property type="entry name" value="CYTOPLASMIC PROTEIN-RELATED"/>
    <property type="match status" value="1"/>
</dbReference>
<dbReference type="AlphaFoldDB" id="A0A2P8D1W1"/>
<evidence type="ECO:0000313" key="1">
    <source>
        <dbReference type="EMBL" id="PSK91213.1"/>
    </source>
</evidence>
<dbReference type="Pfam" id="PF22752">
    <property type="entry name" value="DUF488-N3i"/>
    <property type="match status" value="1"/>
</dbReference>
<reference evidence="1 2" key="1">
    <citation type="submission" date="2018-03" db="EMBL/GenBank/DDBJ databases">
        <title>Genomic Encyclopedia of Type Strains, Phase III (KMG-III): the genomes of soil and plant-associated and newly described type strains.</title>
        <authorList>
            <person name="Whitman W."/>
        </authorList>
    </citation>
    <scope>NUCLEOTIDE SEQUENCE [LARGE SCALE GENOMIC DNA]</scope>
    <source>
        <strain evidence="1 2">CGMCC 1.12700</strain>
    </source>
</reference>